<organism evidence="1 2">
    <name type="scientific">Scortum barcoo</name>
    <name type="common">barcoo grunter</name>
    <dbReference type="NCBI Taxonomy" id="214431"/>
    <lineage>
        <taxon>Eukaryota</taxon>
        <taxon>Metazoa</taxon>
        <taxon>Chordata</taxon>
        <taxon>Craniata</taxon>
        <taxon>Vertebrata</taxon>
        <taxon>Euteleostomi</taxon>
        <taxon>Actinopterygii</taxon>
        <taxon>Neopterygii</taxon>
        <taxon>Teleostei</taxon>
        <taxon>Neoteleostei</taxon>
        <taxon>Acanthomorphata</taxon>
        <taxon>Eupercaria</taxon>
        <taxon>Centrarchiformes</taxon>
        <taxon>Terapontoidei</taxon>
        <taxon>Terapontidae</taxon>
        <taxon>Scortum</taxon>
    </lineage>
</organism>
<reference evidence="1" key="1">
    <citation type="submission" date="2022-04" db="EMBL/GenBank/DDBJ databases">
        <title>Jade perch genome.</title>
        <authorList>
            <person name="Chao B."/>
        </authorList>
    </citation>
    <scope>NUCLEOTIDE SEQUENCE</scope>
    <source>
        <strain evidence="1">CB-2022</strain>
    </source>
</reference>
<name>A0ACB8W3Q5_9TELE</name>
<proteinExistence type="predicted"/>
<comment type="caution">
    <text evidence="1">The sequence shown here is derived from an EMBL/GenBank/DDBJ whole genome shotgun (WGS) entry which is preliminary data.</text>
</comment>
<evidence type="ECO:0000313" key="1">
    <source>
        <dbReference type="EMBL" id="KAI3362516.1"/>
    </source>
</evidence>
<dbReference type="EMBL" id="CM041545">
    <property type="protein sequence ID" value="KAI3362516.1"/>
    <property type="molecule type" value="Genomic_DNA"/>
</dbReference>
<protein>
    <submittedName>
        <fullName evidence="1">Uncharacterized protein</fullName>
    </submittedName>
</protein>
<dbReference type="Proteomes" id="UP000831701">
    <property type="component" value="Chromosome 15"/>
</dbReference>
<keyword evidence="2" id="KW-1185">Reference proteome</keyword>
<evidence type="ECO:0000313" key="2">
    <source>
        <dbReference type="Proteomes" id="UP000831701"/>
    </source>
</evidence>
<gene>
    <name evidence="1" type="ORF">L3Q82_012829</name>
</gene>
<accession>A0ACB8W3Q5</accession>
<sequence>MEEEQRGKRSHRKEEMKEAAGEVGEHHIQHPDNQHWSPPGVCALPTALLPLHQRDCTSGDPDVKLLKFADDTTVIGLIRDSDESAYRREVEQLACGQNNLQLNTLKTVEMTVDFRRSPPTQLPLSIIIQLSLLVQHNETWLDPSIPDSAIVPEGLSIHRQDRTINSGKSKGGGVCFMVNNKWCSDVEIISSGCSPDLEHLMIRCRPYYLPREFTSVVMTAVYIPPHADNKEAMDELFGVIDRTEMSRPEASRVYHVAGDFNSANLRKVLPRYHQHISCPTRGENTLDHVYTPYARHKLKRDGPVTRTIQQWSDQSDSALRDCFSTTEWCVFKDTDINTYTDTVIGYIGKCIDDVVPRITVQTFPNQKPWVKKPFQKPCPDGQTPGRADGQHHILHPDSEHRRTPQGCVLSPLLYSLFTHDCVATHSSNTIVKFADDTTVIGLITGDDEAAYREVRGGGRERNTPPSPSTGLRWRESAASGSSGFTSVRTSPGTHHTDFITKSARQRLFFLRRLRRLNMDSRILCSFYSGSSNIDTIRKKAQQRMYFLRQLRKFNLPQELLIQFYATIIQSVLCTSITVWFGSATKQDRNRLQQTAEKIIGASLPSIQDLYVSRVRKRAEDLWKRVCGVRCTTSLETFPQTGPTGQLKTTITLHIAPPTRGTHVRLQFSFIEPPNLPPIRDLRLSSALCGWILNFLTDAAQGCALNHLLYSLFTLWPPTAPGTPSSDLLTTRPPSA</sequence>